<reference evidence="1 2" key="1">
    <citation type="journal article" date="2011" name="PLoS Genet.">
        <title>Comparative genomic analysis of human fungal pathogens causing paracoccidioidomycosis.</title>
        <authorList>
            <person name="Desjardins C.A."/>
            <person name="Champion M.D."/>
            <person name="Holder J.W."/>
            <person name="Muszewska A."/>
            <person name="Goldberg J."/>
            <person name="Bailao A.M."/>
            <person name="Brigido M.M."/>
            <person name="Ferreira M.E."/>
            <person name="Garcia A.M."/>
            <person name="Grynberg M."/>
            <person name="Gujja S."/>
            <person name="Heiman D.I."/>
            <person name="Henn M.R."/>
            <person name="Kodira C.D."/>
            <person name="Leon-Narvaez H."/>
            <person name="Longo L.V."/>
            <person name="Ma L.J."/>
            <person name="Malavazi I."/>
            <person name="Matsuo A.L."/>
            <person name="Morais F.V."/>
            <person name="Pereira M."/>
            <person name="Rodriguez-Brito S."/>
            <person name="Sakthikumar S."/>
            <person name="Salem-Izacc S.M."/>
            <person name="Sykes S.M."/>
            <person name="Teixeira M.M."/>
            <person name="Vallejo M.C."/>
            <person name="Walter M.E."/>
            <person name="Yandava C."/>
            <person name="Young S."/>
            <person name="Zeng Q."/>
            <person name="Zucker J."/>
            <person name="Felipe M.S."/>
            <person name="Goldman G.H."/>
            <person name="Haas B.J."/>
            <person name="McEwen J.G."/>
            <person name="Nino-Vega G."/>
            <person name="Puccia R."/>
            <person name="San-Blas G."/>
            <person name="Soares C.M."/>
            <person name="Birren B.W."/>
            <person name="Cuomo C.A."/>
        </authorList>
    </citation>
    <scope>NUCLEOTIDE SEQUENCE [LARGE SCALE GENOMIC DNA]</scope>
    <source>
        <strain evidence="2">ATCC MYA-826 / Pb01</strain>
    </source>
</reference>
<dbReference type="GeneID" id="26970333"/>
<evidence type="ECO:0000313" key="2">
    <source>
        <dbReference type="Proteomes" id="UP000002059"/>
    </source>
</evidence>
<keyword evidence="2" id="KW-1185">Reference proteome</keyword>
<proteinExistence type="predicted"/>
<evidence type="ECO:0000313" key="1">
    <source>
        <dbReference type="EMBL" id="KGQ01883.1"/>
    </source>
</evidence>
<gene>
    <name evidence="1" type="ORF">PAAG_11271</name>
</gene>
<dbReference type="Proteomes" id="UP000002059">
    <property type="component" value="Partially assembled WGS sequence"/>
</dbReference>
<protein>
    <submittedName>
        <fullName evidence="1">Uncharacterized protein</fullName>
    </submittedName>
</protein>
<dbReference type="AlphaFoldDB" id="A0A0A2V313"/>
<dbReference type="RefSeq" id="XP_015703370.1">
    <property type="nucleotide sequence ID" value="XM_015846948.1"/>
</dbReference>
<dbReference type="VEuPathDB" id="FungiDB:PAAG_11271"/>
<accession>A0A0A2V313</accession>
<dbReference type="EMBL" id="KN293994">
    <property type="protein sequence ID" value="KGQ01883.1"/>
    <property type="molecule type" value="Genomic_DNA"/>
</dbReference>
<organism evidence="1 2">
    <name type="scientific">Paracoccidioides lutzii (strain ATCC MYA-826 / Pb01)</name>
    <name type="common">Paracoccidioides brasiliensis</name>
    <dbReference type="NCBI Taxonomy" id="502779"/>
    <lineage>
        <taxon>Eukaryota</taxon>
        <taxon>Fungi</taxon>
        <taxon>Dikarya</taxon>
        <taxon>Ascomycota</taxon>
        <taxon>Pezizomycotina</taxon>
        <taxon>Eurotiomycetes</taxon>
        <taxon>Eurotiomycetidae</taxon>
        <taxon>Onygenales</taxon>
        <taxon>Ajellomycetaceae</taxon>
        <taxon>Paracoccidioides</taxon>
    </lineage>
</organism>
<name>A0A0A2V313_PARBA</name>
<sequence>MVVIRYLLLARKAFRVENLQYATQACPRSSVAKLESWVPRPQLCEREGLTIRNKLYMRNINGEMGLNKGAVGCRLSVGDWRCCSVGCGENPASGEEQINKPPFSGSSELLLLRIHRAYVQEEATVVPKRIAGTTQLGLSLAQPTPSKYRHDAVSIDRPWKVPPGGSGLVLSTILAVLPIAARSE</sequence>
<dbReference type="KEGG" id="pbl:PAAG_11271"/>
<dbReference type="HOGENOM" id="CLU_1468623_0_0_1"/>